<dbReference type="EMBL" id="BJWK01000005">
    <property type="protein sequence ID" value="GEM08317.1"/>
    <property type="molecule type" value="Genomic_DNA"/>
</dbReference>
<accession>A0A511KD67</accession>
<proteinExistence type="predicted"/>
<name>A0A511KD67_RHOTO</name>
<gene>
    <name evidence="1" type="ORF">Rt10032_c05g2334</name>
</gene>
<dbReference type="OrthoDB" id="2521127at2759"/>
<dbReference type="Proteomes" id="UP000321518">
    <property type="component" value="Unassembled WGS sequence"/>
</dbReference>
<protein>
    <recommendedName>
        <fullName evidence="3">Proteophosphoglycan ppg4</fullName>
    </recommendedName>
</protein>
<dbReference type="AlphaFoldDB" id="A0A511KD67"/>
<evidence type="ECO:0000313" key="2">
    <source>
        <dbReference type="Proteomes" id="UP000321518"/>
    </source>
</evidence>
<reference evidence="1 2" key="1">
    <citation type="submission" date="2019-07" db="EMBL/GenBank/DDBJ databases">
        <title>Rhodotorula toruloides NBRC10032 genome sequencing.</title>
        <authorList>
            <person name="Shida Y."/>
            <person name="Takaku H."/>
            <person name="Ogasawara W."/>
            <person name="Mori K."/>
        </authorList>
    </citation>
    <scope>NUCLEOTIDE SEQUENCE [LARGE SCALE GENOMIC DNA]</scope>
    <source>
        <strain evidence="1 2">NBRC10032</strain>
    </source>
</reference>
<organism evidence="1 2">
    <name type="scientific">Rhodotorula toruloides</name>
    <name type="common">Yeast</name>
    <name type="synonym">Rhodosporidium toruloides</name>
    <dbReference type="NCBI Taxonomy" id="5286"/>
    <lineage>
        <taxon>Eukaryota</taxon>
        <taxon>Fungi</taxon>
        <taxon>Dikarya</taxon>
        <taxon>Basidiomycota</taxon>
        <taxon>Pucciniomycotina</taxon>
        <taxon>Microbotryomycetes</taxon>
        <taxon>Sporidiobolales</taxon>
        <taxon>Sporidiobolaceae</taxon>
        <taxon>Rhodotorula</taxon>
    </lineage>
</organism>
<evidence type="ECO:0000313" key="1">
    <source>
        <dbReference type="EMBL" id="GEM08317.1"/>
    </source>
</evidence>
<sequence length="475" mass="52252">MYQKSLYEQYWIRDNGAITDGVLHLAYAPDSPRKKAAPKHPDNVRAEYEGISATIDWMVGERGSYGAALVVYGQPGCGKSRFLRIERARLFEEGRPCIVTTTERSTFDLYCDAGAFFDIRLRELEALDLLIPTIALVDAAEGANGGTDLQHAFVNDFIADVVVVFAASPRCLSSLVHVNLLSGLPDAPDVPVLDAQAAEDLAKLRNEIRIKENDRRNGFYQFFADVSTPDVARPSLQYPRSILVPASAPLERLALVHGIIHEVYSARTMELCGALAVLADGSTLSIPRLSRVSIVLPLVRTTANIDEDDLKTTEAVAKFDYEGLSEQKPTFPLDESFASTDSTLPRLRSGIYFPQVGFPALDAVAIFYHEDELLVVALQMTMSMRHDVNINGILSLYTALGRFAFKAKFYFAFVAPTEETGRALVKHSRPALPANSLVSSTRSSSSDATKPFTWSRAFTVADPKKPVQHVEATDD</sequence>
<comment type="caution">
    <text evidence="1">The sequence shown here is derived from an EMBL/GenBank/DDBJ whole genome shotgun (WGS) entry which is preliminary data.</text>
</comment>
<evidence type="ECO:0008006" key="3">
    <source>
        <dbReference type="Google" id="ProtNLM"/>
    </source>
</evidence>